<dbReference type="Pfam" id="PF07729">
    <property type="entry name" value="FCD"/>
    <property type="match status" value="1"/>
</dbReference>
<proteinExistence type="predicted"/>
<dbReference type="Gene3D" id="1.10.10.10">
    <property type="entry name" value="Winged helix-like DNA-binding domain superfamily/Winged helix DNA-binding domain"/>
    <property type="match status" value="1"/>
</dbReference>
<keyword evidence="6" id="KW-1185">Reference proteome</keyword>
<dbReference type="EMBL" id="BLAE01000032">
    <property type="protein sequence ID" value="GES11755.1"/>
    <property type="molecule type" value="Genomic_DNA"/>
</dbReference>
<evidence type="ECO:0000256" key="2">
    <source>
        <dbReference type="ARBA" id="ARBA00023125"/>
    </source>
</evidence>
<evidence type="ECO:0000256" key="1">
    <source>
        <dbReference type="ARBA" id="ARBA00023015"/>
    </source>
</evidence>
<gene>
    <name evidence="5" type="ORF">Amac_053520</name>
</gene>
<comment type="caution">
    <text evidence="5">The sequence shown here is derived from an EMBL/GenBank/DDBJ whole genome shotgun (WGS) entry which is preliminary data.</text>
</comment>
<reference evidence="5 6" key="1">
    <citation type="submission" date="2019-10" db="EMBL/GenBank/DDBJ databases">
        <title>Whole genome shotgun sequence of Acrocarpospora macrocephala NBRC 16266.</title>
        <authorList>
            <person name="Ichikawa N."/>
            <person name="Kimura A."/>
            <person name="Kitahashi Y."/>
            <person name="Komaki H."/>
            <person name="Oguchi A."/>
        </authorList>
    </citation>
    <scope>NUCLEOTIDE SEQUENCE [LARGE SCALE GENOMIC DNA]</scope>
    <source>
        <strain evidence="5 6">NBRC 16266</strain>
    </source>
</reference>
<name>A0A5M3WR23_9ACTN</name>
<dbReference type="SMART" id="SM00895">
    <property type="entry name" value="FCD"/>
    <property type="match status" value="1"/>
</dbReference>
<dbReference type="PROSITE" id="PS50949">
    <property type="entry name" value="HTH_GNTR"/>
    <property type="match status" value="1"/>
</dbReference>
<dbReference type="SUPFAM" id="SSF48008">
    <property type="entry name" value="GntR ligand-binding domain-like"/>
    <property type="match status" value="1"/>
</dbReference>
<keyword evidence="3" id="KW-0804">Transcription</keyword>
<dbReference type="InterPro" id="IPR036390">
    <property type="entry name" value="WH_DNA-bd_sf"/>
</dbReference>
<dbReference type="GO" id="GO:0003700">
    <property type="term" value="F:DNA-binding transcription factor activity"/>
    <property type="evidence" value="ECO:0007669"/>
    <property type="project" value="InterPro"/>
</dbReference>
<dbReference type="InterPro" id="IPR000524">
    <property type="entry name" value="Tscrpt_reg_HTH_GntR"/>
</dbReference>
<keyword evidence="2" id="KW-0238">DNA-binding</keyword>
<evidence type="ECO:0000259" key="4">
    <source>
        <dbReference type="PROSITE" id="PS50949"/>
    </source>
</evidence>
<dbReference type="SMART" id="SM00345">
    <property type="entry name" value="HTH_GNTR"/>
    <property type="match status" value="1"/>
</dbReference>
<dbReference type="Proteomes" id="UP000331127">
    <property type="component" value="Unassembled WGS sequence"/>
</dbReference>
<keyword evidence="1" id="KW-0805">Transcription regulation</keyword>
<dbReference type="AlphaFoldDB" id="A0A5M3WR23"/>
<dbReference type="SUPFAM" id="SSF46785">
    <property type="entry name" value="Winged helix' DNA-binding domain"/>
    <property type="match status" value="1"/>
</dbReference>
<dbReference type="Gene3D" id="1.20.120.530">
    <property type="entry name" value="GntR ligand-binding domain-like"/>
    <property type="match status" value="1"/>
</dbReference>
<evidence type="ECO:0000313" key="6">
    <source>
        <dbReference type="Proteomes" id="UP000331127"/>
    </source>
</evidence>
<organism evidence="5 6">
    <name type="scientific">Acrocarpospora macrocephala</name>
    <dbReference type="NCBI Taxonomy" id="150177"/>
    <lineage>
        <taxon>Bacteria</taxon>
        <taxon>Bacillati</taxon>
        <taxon>Actinomycetota</taxon>
        <taxon>Actinomycetes</taxon>
        <taxon>Streptosporangiales</taxon>
        <taxon>Streptosporangiaceae</taxon>
        <taxon>Acrocarpospora</taxon>
    </lineage>
</organism>
<dbReference type="GO" id="GO:0003677">
    <property type="term" value="F:DNA binding"/>
    <property type="evidence" value="ECO:0007669"/>
    <property type="project" value="UniProtKB-KW"/>
</dbReference>
<dbReference type="InterPro" id="IPR011711">
    <property type="entry name" value="GntR_C"/>
</dbReference>
<feature type="domain" description="HTH gntR-type" evidence="4">
    <location>
        <begin position="20"/>
        <end position="87"/>
    </location>
</feature>
<evidence type="ECO:0000313" key="5">
    <source>
        <dbReference type="EMBL" id="GES11755.1"/>
    </source>
</evidence>
<dbReference type="Pfam" id="PF00392">
    <property type="entry name" value="GntR"/>
    <property type="match status" value="1"/>
</dbReference>
<sequence>MSEPSSSDAYEETRPFRVRSSTAEWAAAILRQRVTQGGLLPGSRLVEDELTAELEVSRNTLREAFRLLGHERLLEHKLNRGVYVRVLSPADVADIYRVRRMIEGSAVRRPDQDPIALTALRDAVADAERAAAASRWLDVGTADLRYHQIIASLNGSQRVNAMMAQLLAELRLVFHTMDPRALHAPFLPRNRELLTLLESGRTAEAEDLLATYLDEAERLLLAAYAQARTS</sequence>
<protein>
    <submittedName>
        <fullName evidence="5">GntR family transcriptional regulator</fullName>
    </submittedName>
</protein>
<dbReference type="OrthoDB" id="5243844at2"/>
<dbReference type="RefSeq" id="WP_155357110.1">
    <property type="nucleotide sequence ID" value="NZ_BAAAHL010000003.1"/>
</dbReference>
<dbReference type="InterPro" id="IPR008920">
    <property type="entry name" value="TF_FadR/GntR_C"/>
</dbReference>
<evidence type="ECO:0000256" key="3">
    <source>
        <dbReference type="ARBA" id="ARBA00023163"/>
    </source>
</evidence>
<dbReference type="PANTHER" id="PTHR43537">
    <property type="entry name" value="TRANSCRIPTIONAL REGULATOR, GNTR FAMILY"/>
    <property type="match status" value="1"/>
</dbReference>
<dbReference type="InterPro" id="IPR036388">
    <property type="entry name" value="WH-like_DNA-bd_sf"/>
</dbReference>
<accession>A0A5M3WR23</accession>
<dbReference type="PANTHER" id="PTHR43537:SF45">
    <property type="entry name" value="GNTR FAMILY REGULATORY PROTEIN"/>
    <property type="match status" value="1"/>
</dbReference>